<evidence type="ECO:0000256" key="4">
    <source>
        <dbReference type="ARBA" id="ARBA00010617"/>
    </source>
</evidence>
<accession>M2R7Q2</accession>
<keyword evidence="9 14" id="KW-0560">Oxidoreductase</keyword>
<evidence type="ECO:0000256" key="12">
    <source>
        <dbReference type="ARBA" id="ARBA00023136"/>
    </source>
</evidence>
<evidence type="ECO:0000256" key="10">
    <source>
        <dbReference type="ARBA" id="ARBA00023004"/>
    </source>
</evidence>
<dbReference type="PROSITE" id="PS00086">
    <property type="entry name" value="CYTOCHROME_P450"/>
    <property type="match status" value="1"/>
</dbReference>
<dbReference type="Gene3D" id="1.10.630.10">
    <property type="entry name" value="Cytochrome P450"/>
    <property type="match status" value="1"/>
</dbReference>
<comment type="similarity">
    <text evidence="4 14">Belongs to the cytochrome P450 family.</text>
</comment>
<dbReference type="InterPro" id="IPR050364">
    <property type="entry name" value="Cytochrome_P450_fung"/>
</dbReference>
<dbReference type="InterPro" id="IPR036396">
    <property type="entry name" value="Cyt_P450_sf"/>
</dbReference>
<keyword evidence="5 13" id="KW-0349">Heme</keyword>
<keyword evidence="7 13" id="KW-0479">Metal-binding</keyword>
<dbReference type="PANTHER" id="PTHR46300">
    <property type="entry name" value="P450, PUTATIVE (EUROFUNG)-RELATED-RELATED"/>
    <property type="match status" value="1"/>
</dbReference>
<dbReference type="PRINTS" id="PR00385">
    <property type="entry name" value="P450"/>
</dbReference>
<evidence type="ECO:0000256" key="9">
    <source>
        <dbReference type="ARBA" id="ARBA00023002"/>
    </source>
</evidence>
<protein>
    <recommendedName>
        <fullName evidence="18">Cytochrome P450</fullName>
    </recommendedName>
</protein>
<dbReference type="GO" id="GO:0016020">
    <property type="term" value="C:membrane"/>
    <property type="evidence" value="ECO:0007669"/>
    <property type="project" value="UniProtKB-SubCell"/>
</dbReference>
<evidence type="ECO:0000256" key="1">
    <source>
        <dbReference type="ARBA" id="ARBA00001971"/>
    </source>
</evidence>
<evidence type="ECO:0000256" key="2">
    <source>
        <dbReference type="ARBA" id="ARBA00004370"/>
    </source>
</evidence>
<dbReference type="GO" id="GO:0004497">
    <property type="term" value="F:monooxygenase activity"/>
    <property type="evidence" value="ECO:0007669"/>
    <property type="project" value="UniProtKB-KW"/>
</dbReference>
<dbReference type="PRINTS" id="PR00463">
    <property type="entry name" value="EP450I"/>
</dbReference>
<comment type="pathway">
    <text evidence="3">Secondary metabolite biosynthesis.</text>
</comment>
<evidence type="ECO:0000256" key="15">
    <source>
        <dbReference type="SAM" id="Phobius"/>
    </source>
</evidence>
<dbReference type="STRING" id="914234.M2R7Q2"/>
<dbReference type="CDD" id="cd11065">
    <property type="entry name" value="CYP64-like"/>
    <property type="match status" value="1"/>
</dbReference>
<feature type="transmembrane region" description="Helical" evidence="15">
    <location>
        <begin position="6"/>
        <end position="25"/>
    </location>
</feature>
<keyword evidence="17" id="KW-1185">Reference proteome</keyword>
<sequence>MTVEATFSSESVLIGLSVLLVVLFYQFRHLSKRHASLPPGPPAHWFRGYAVSGSYVPRQFANLTQQYGPVFTVKQGRDTVVVIGRYEARNCAANEIMNKHAADLVDRPRQVAAGEILSGNMRVVVTGAGSYWRKLRKALHAMMQPKVAVTYEPAQMRNAKRYILDLLEDPEHHLEHGRRYAVSFIMELAYGKTTPTSYSDPVAKAINRAISHFADARSPGAFYVDRFPILRYIPLFASKLERWHNEELTLFKEQLATVKQQMAKGEAPPSFGTYLLQGQAELGLTDNEAAYLAGSMFGAGSHSTAATLGFVTMAAACFPDTQAKVQAQLDKVVGRDRLPTFADKQFLPEVEAFILEVFRWRPVSIMGVPHRSTRDIIWRDYVIPAGTTVLGCHWAIAHDEDVYPEPEKFDPRRWLDEKGELRKDVKFPAFGFGRRVCPGQEIAERSAFVNIALVLWAFNIARDPEKPIDTYAILDSTIAYPLPFSVKFEERITNVKDLIMSHQE</sequence>
<dbReference type="InterPro" id="IPR002401">
    <property type="entry name" value="Cyt_P450_E_grp-I"/>
</dbReference>
<dbReference type="PANTHER" id="PTHR46300:SF1">
    <property type="entry name" value="P450, PUTATIVE (EUROFUNG)-RELATED"/>
    <property type="match status" value="1"/>
</dbReference>
<proteinExistence type="inferred from homology"/>
<evidence type="ECO:0000256" key="5">
    <source>
        <dbReference type="ARBA" id="ARBA00022617"/>
    </source>
</evidence>
<dbReference type="OrthoDB" id="2789670at2759"/>
<comment type="subcellular location">
    <subcellularLocation>
        <location evidence="2">Membrane</location>
    </subcellularLocation>
</comment>
<evidence type="ECO:0000256" key="11">
    <source>
        <dbReference type="ARBA" id="ARBA00023033"/>
    </source>
</evidence>
<dbReference type="GO" id="GO:0020037">
    <property type="term" value="F:heme binding"/>
    <property type="evidence" value="ECO:0007669"/>
    <property type="project" value="InterPro"/>
</dbReference>
<evidence type="ECO:0000256" key="13">
    <source>
        <dbReference type="PIRSR" id="PIRSR602401-1"/>
    </source>
</evidence>
<feature type="binding site" description="axial binding residue" evidence="13">
    <location>
        <position position="437"/>
    </location>
    <ligand>
        <name>heme</name>
        <dbReference type="ChEBI" id="CHEBI:30413"/>
    </ligand>
    <ligandPart>
        <name>Fe</name>
        <dbReference type="ChEBI" id="CHEBI:18248"/>
    </ligandPart>
</feature>
<evidence type="ECO:0000256" key="6">
    <source>
        <dbReference type="ARBA" id="ARBA00022692"/>
    </source>
</evidence>
<dbReference type="GO" id="GO:0005506">
    <property type="term" value="F:iron ion binding"/>
    <property type="evidence" value="ECO:0007669"/>
    <property type="project" value="InterPro"/>
</dbReference>
<dbReference type="InterPro" id="IPR017972">
    <property type="entry name" value="Cyt_P450_CS"/>
</dbReference>
<evidence type="ECO:0008006" key="18">
    <source>
        <dbReference type="Google" id="ProtNLM"/>
    </source>
</evidence>
<evidence type="ECO:0000256" key="7">
    <source>
        <dbReference type="ARBA" id="ARBA00022723"/>
    </source>
</evidence>
<dbReference type="EMBL" id="KB445803">
    <property type="protein sequence ID" value="EMD34422.1"/>
    <property type="molecule type" value="Genomic_DNA"/>
</dbReference>
<comment type="cofactor">
    <cofactor evidence="1 13">
        <name>heme</name>
        <dbReference type="ChEBI" id="CHEBI:30413"/>
    </cofactor>
</comment>
<dbReference type="InterPro" id="IPR001128">
    <property type="entry name" value="Cyt_P450"/>
</dbReference>
<gene>
    <name evidence="16" type="ORF">CERSUDRAFT_158908</name>
</gene>
<dbReference type="GO" id="GO:0016705">
    <property type="term" value="F:oxidoreductase activity, acting on paired donors, with incorporation or reduction of molecular oxygen"/>
    <property type="evidence" value="ECO:0007669"/>
    <property type="project" value="InterPro"/>
</dbReference>
<dbReference type="Pfam" id="PF00067">
    <property type="entry name" value="p450"/>
    <property type="match status" value="1"/>
</dbReference>
<evidence type="ECO:0000256" key="8">
    <source>
        <dbReference type="ARBA" id="ARBA00022989"/>
    </source>
</evidence>
<name>M2R7Q2_CERS8</name>
<keyword evidence="6 15" id="KW-0812">Transmembrane</keyword>
<evidence type="ECO:0000256" key="14">
    <source>
        <dbReference type="RuleBase" id="RU000461"/>
    </source>
</evidence>
<dbReference type="HOGENOM" id="CLU_001570_2_1_1"/>
<dbReference type="SUPFAM" id="SSF48264">
    <property type="entry name" value="Cytochrome P450"/>
    <property type="match status" value="1"/>
</dbReference>
<keyword evidence="12 15" id="KW-0472">Membrane</keyword>
<dbReference type="Proteomes" id="UP000016930">
    <property type="component" value="Unassembled WGS sequence"/>
</dbReference>
<evidence type="ECO:0000313" key="16">
    <source>
        <dbReference type="EMBL" id="EMD34422.1"/>
    </source>
</evidence>
<reference evidence="16 17" key="1">
    <citation type="journal article" date="2012" name="Proc. Natl. Acad. Sci. U.S.A.">
        <title>Comparative genomics of Ceriporiopsis subvermispora and Phanerochaete chrysosporium provide insight into selective ligninolysis.</title>
        <authorList>
            <person name="Fernandez-Fueyo E."/>
            <person name="Ruiz-Duenas F.J."/>
            <person name="Ferreira P."/>
            <person name="Floudas D."/>
            <person name="Hibbett D.S."/>
            <person name="Canessa P."/>
            <person name="Larrondo L.F."/>
            <person name="James T.Y."/>
            <person name="Seelenfreund D."/>
            <person name="Lobos S."/>
            <person name="Polanco R."/>
            <person name="Tello M."/>
            <person name="Honda Y."/>
            <person name="Watanabe T."/>
            <person name="Watanabe T."/>
            <person name="Ryu J.S."/>
            <person name="Kubicek C.P."/>
            <person name="Schmoll M."/>
            <person name="Gaskell J."/>
            <person name="Hammel K.E."/>
            <person name="St John F.J."/>
            <person name="Vanden Wymelenberg A."/>
            <person name="Sabat G."/>
            <person name="Splinter BonDurant S."/>
            <person name="Syed K."/>
            <person name="Yadav J.S."/>
            <person name="Doddapaneni H."/>
            <person name="Subramanian V."/>
            <person name="Lavin J.L."/>
            <person name="Oguiza J.A."/>
            <person name="Perez G."/>
            <person name="Pisabarro A.G."/>
            <person name="Ramirez L."/>
            <person name="Santoyo F."/>
            <person name="Master E."/>
            <person name="Coutinho P.M."/>
            <person name="Henrissat B."/>
            <person name="Lombard V."/>
            <person name="Magnuson J.K."/>
            <person name="Kuees U."/>
            <person name="Hori C."/>
            <person name="Igarashi K."/>
            <person name="Samejima M."/>
            <person name="Held B.W."/>
            <person name="Barry K.W."/>
            <person name="LaButti K.M."/>
            <person name="Lapidus A."/>
            <person name="Lindquist E.A."/>
            <person name="Lucas S.M."/>
            <person name="Riley R."/>
            <person name="Salamov A.A."/>
            <person name="Hoffmeister D."/>
            <person name="Schwenk D."/>
            <person name="Hadar Y."/>
            <person name="Yarden O."/>
            <person name="de Vries R.P."/>
            <person name="Wiebenga A."/>
            <person name="Stenlid J."/>
            <person name="Eastwood D."/>
            <person name="Grigoriev I.V."/>
            <person name="Berka R.M."/>
            <person name="Blanchette R.A."/>
            <person name="Kersten P."/>
            <person name="Martinez A.T."/>
            <person name="Vicuna R."/>
            <person name="Cullen D."/>
        </authorList>
    </citation>
    <scope>NUCLEOTIDE SEQUENCE [LARGE SCALE GENOMIC DNA]</scope>
    <source>
        <strain evidence="16 17">B</strain>
    </source>
</reference>
<keyword evidence="11 14" id="KW-0503">Monooxygenase</keyword>
<keyword evidence="10 13" id="KW-0408">Iron</keyword>
<keyword evidence="8 15" id="KW-1133">Transmembrane helix</keyword>
<organism evidence="16 17">
    <name type="scientific">Ceriporiopsis subvermispora (strain B)</name>
    <name type="common">White-rot fungus</name>
    <name type="synonym">Gelatoporia subvermispora</name>
    <dbReference type="NCBI Taxonomy" id="914234"/>
    <lineage>
        <taxon>Eukaryota</taxon>
        <taxon>Fungi</taxon>
        <taxon>Dikarya</taxon>
        <taxon>Basidiomycota</taxon>
        <taxon>Agaricomycotina</taxon>
        <taxon>Agaricomycetes</taxon>
        <taxon>Polyporales</taxon>
        <taxon>Gelatoporiaceae</taxon>
        <taxon>Gelatoporia</taxon>
    </lineage>
</organism>
<evidence type="ECO:0000313" key="17">
    <source>
        <dbReference type="Proteomes" id="UP000016930"/>
    </source>
</evidence>
<evidence type="ECO:0000256" key="3">
    <source>
        <dbReference type="ARBA" id="ARBA00005179"/>
    </source>
</evidence>
<dbReference type="AlphaFoldDB" id="M2R7Q2"/>